<evidence type="ECO:0000256" key="1">
    <source>
        <dbReference type="SAM" id="Phobius"/>
    </source>
</evidence>
<dbReference type="SUPFAM" id="SSF47781">
    <property type="entry name" value="RuvA domain 2-like"/>
    <property type="match status" value="2"/>
</dbReference>
<dbReference type="Pfam" id="PF12836">
    <property type="entry name" value="HHH_3"/>
    <property type="match status" value="2"/>
</dbReference>
<dbReference type="PANTHER" id="PTHR21180">
    <property type="entry name" value="ENDONUCLEASE/EXONUCLEASE/PHOSPHATASE FAMILY DOMAIN-CONTAINING PROTEIN 1"/>
    <property type="match status" value="1"/>
</dbReference>
<dbReference type="RefSeq" id="WP_089262974.1">
    <property type="nucleotide sequence ID" value="NZ_FZNV01000010.1"/>
</dbReference>
<keyword evidence="1" id="KW-1133">Transmembrane helix</keyword>
<accession>A0ABY1SLV5</accession>
<sequence>MKKLKSHFKFTKQERSGIFFLLLFLVLVQIFFYLNHNYIRDGYPLKSNFTEQQRIDSLKQVLAEKKDKIIYKFNPNFISDYKGYSLGMSVEEIDRLHEFRNTGKFVNSAEEFQKVTLISDSLLKAISPNFNFPEWVTKSKIGAVESNQFGNEHKNYSKSIPVLDINEVTAEQLQTINGVGEKLSTRIIKFRDRLGGFLVDEQLFDVYGLEDEVVEKTLKRFKVLSKPKVEKINVNTATVEELSKLIYIQKVVAQRIVNYRNLNGSINSLNELLKIEGFPSERIERIGLYLSL</sequence>
<proteinExistence type="predicted"/>
<dbReference type="InterPro" id="IPR051675">
    <property type="entry name" value="Endo/Exo/Phosphatase_dom_1"/>
</dbReference>
<dbReference type="EMBL" id="FZNV01000010">
    <property type="protein sequence ID" value="SNR78156.1"/>
    <property type="molecule type" value="Genomic_DNA"/>
</dbReference>
<reference evidence="2 3" key="1">
    <citation type="submission" date="2017-06" db="EMBL/GenBank/DDBJ databases">
        <authorList>
            <person name="Varghese N."/>
            <person name="Submissions S."/>
        </authorList>
    </citation>
    <scope>NUCLEOTIDE SEQUENCE [LARGE SCALE GENOMIC DNA]</scope>
    <source>
        <strain evidence="2 3">DSM 19840</strain>
    </source>
</reference>
<keyword evidence="3" id="KW-1185">Reference proteome</keyword>
<name>A0ABY1SLV5_9FLAO</name>
<gene>
    <name evidence="2" type="ORF">SAMN04488009_0022</name>
</gene>
<dbReference type="Proteomes" id="UP000198337">
    <property type="component" value="Unassembled WGS sequence"/>
</dbReference>
<comment type="caution">
    <text evidence="2">The sequence shown here is derived from an EMBL/GenBank/DDBJ whole genome shotgun (WGS) entry which is preliminary data.</text>
</comment>
<evidence type="ECO:0000313" key="2">
    <source>
        <dbReference type="EMBL" id="SNR78156.1"/>
    </source>
</evidence>
<feature type="transmembrane region" description="Helical" evidence="1">
    <location>
        <begin position="16"/>
        <end position="34"/>
    </location>
</feature>
<protein>
    <submittedName>
        <fullName evidence="2">Competence protein ComEA helix-hairpin-helix repeat region</fullName>
    </submittedName>
</protein>
<evidence type="ECO:0000313" key="3">
    <source>
        <dbReference type="Proteomes" id="UP000198337"/>
    </source>
</evidence>
<dbReference type="Gene3D" id="1.10.150.280">
    <property type="entry name" value="AF1531-like domain"/>
    <property type="match status" value="2"/>
</dbReference>
<keyword evidence="1" id="KW-0472">Membrane</keyword>
<dbReference type="InterPro" id="IPR010994">
    <property type="entry name" value="RuvA_2-like"/>
</dbReference>
<keyword evidence="1" id="KW-0812">Transmembrane</keyword>
<dbReference type="PANTHER" id="PTHR21180:SF32">
    <property type="entry name" value="ENDONUCLEASE_EXONUCLEASE_PHOSPHATASE FAMILY DOMAIN-CONTAINING PROTEIN 1"/>
    <property type="match status" value="1"/>
</dbReference>
<organism evidence="2 3">
    <name type="scientific">Maribacter sedimenticola</name>
    <dbReference type="NCBI Taxonomy" id="228956"/>
    <lineage>
        <taxon>Bacteria</taxon>
        <taxon>Pseudomonadati</taxon>
        <taxon>Bacteroidota</taxon>
        <taxon>Flavobacteriia</taxon>
        <taxon>Flavobacteriales</taxon>
        <taxon>Flavobacteriaceae</taxon>
        <taxon>Maribacter</taxon>
    </lineage>
</organism>